<dbReference type="InterPro" id="IPR042277">
    <property type="entry name" value="IST1-like"/>
</dbReference>
<dbReference type="EMBL" id="JASCZI010211537">
    <property type="protein sequence ID" value="MED6194034.1"/>
    <property type="molecule type" value="Genomic_DNA"/>
</dbReference>
<protein>
    <submittedName>
        <fullName evidence="2">Uncharacterized protein</fullName>
    </submittedName>
</protein>
<gene>
    <name evidence="2" type="ORF">PIB30_024645</name>
</gene>
<sequence length="237" mass="26438">MAERSKKLSGICEHWDLPASLPPSLKPQPHQQHLQICEPQATTIPLSPLLTLDFPSSSSRNRPLFFHGAEFAIAVDRSLPPSTAPCHFCSGTVVSSPPSPATAASTSLQHRSCEHAFPSIRVVVLQSWQLAMHSKRAMKRGRCRLKLLKNKREAIATQLRKDVVELVHCGHNETALNRVEQLIEDESLASAYELLGLVYASARCGEIPELCVIRKLFRDVIVTSLLLQLWSYYLEIL</sequence>
<dbReference type="Proteomes" id="UP001341840">
    <property type="component" value="Unassembled WGS sequence"/>
</dbReference>
<keyword evidence="3" id="KW-1185">Reference proteome</keyword>
<dbReference type="InterPro" id="IPR005061">
    <property type="entry name" value="Ist1"/>
</dbReference>
<dbReference type="Gene3D" id="1.20.1260.60">
    <property type="entry name" value="Vacuolar protein sorting-associated protein Ist1"/>
    <property type="match status" value="1"/>
</dbReference>
<evidence type="ECO:0000313" key="2">
    <source>
        <dbReference type="EMBL" id="MED6194034.1"/>
    </source>
</evidence>
<dbReference type="PANTHER" id="PTHR12161">
    <property type="entry name" value="IST1 FAMILY MEMBER"/>
    <property type="match status" value="1"/>
</dbReference>
<evidence type="ECO:0000313" key="3">
    <source>
        <dbReference type="Proteomes" id="UP001341840"/>
    </source>
</evidence>
<dbReference type="Pfam" id="PF03398">
    <property type="entry name" value="Ist1"/>
    <property type="match status" value="1"/>
</dbReference>
<organism evidence="2 3">
    <name type="scientific">Stylosanthes scabra</name>
    <dbReference type="NCBI Taxonomy" id="79078"/>
    <lineage>
        <taxon>Eukaryota</taxon>
        <taxon>Viridiplantae</taxon>
        <taxon>Streptophyta</taxon>
        <taxon>Embryophyta</taxon>
        <taxon>Tracheophyta</taxon>
        <taxon>Spermatophyta</taxon>
        <taxon>Magnoliopsida</taxon>
        <taxon>eudicotyledons</taxon>
        <taxon>Gunneridae</taxon>
        <taxon>Pentapetalae</taxon>
        <taxon>rosids</taxon>
        <taxon>fabids</taxon>
        <taxon>Fabales</taxon>
        <taxon>Fabaceae</taxon>
        <taxon>Papilionoideae</taxon>
        <taxon>50 kb inversion clade</taxon>
        <taxon>dalbergioids sensu lato</taxon>
        <taxon>Dalbergieae</taxon>
        <taxon>Pterocarpus clade</taxon>
        <taxon>Stylosanthes</taxon>
    </lineage>
</organism>
<accession>A0ABU6X9W8</accession>
<comment type="similarity">
    <text evidence="1">Belongs to the IST1 family.</text>
</comment>
<comment type="caution">
    <text evidence="2">The sequence shown here is derived from an EMBL/GenBank/DDBJ whole genome shotgun (WGS) entry which is preliminary data.</text>
</comment>
<evidence type="ECO:0000256" key="1">
    <source>
        <dbReference type="ARBA" id="ARBA00005536"/>
    </source>
</evidence>
<reference evidence="2 3" key="1">
    <citation type="journal article" date="2023" name="Plants (Basel)">
        <title>Bridging the Gap: Combining Genomics and Transcriptomics Approaches to Understand Stylosanthes scabra, an Orphan Legume from the Brazilian Caatinga.</title>
        <authorList>
            <person name="Ferreira-Neto J.R.C."/>
            <person name="da Silva M.D."/>
            <person name="Binneck E."/>
            <person name="de Melo N.F."/>
            <person name="da Silva R.H."/>
            <person name="de Melo A.L.T.M."/>
            <person name="Pandolfi V."/>
            <person name="Bustamante F.O."/>
            <person name="Brasileiro-Vidal A.C."/>
            <person name="Benko-Iseppon A.M."/>
        </authorList>
    </citation>
    <scope>NUCLEOTIDE SEQUENCE [LARGE SCALE GENOMIC DNA]</scope>
    <source>
        <tissue evidence="2">Leaves</tissue>
    </source>
</reference>
<proteinExistence type="inferred from homology"/>
<dbReference type="PANTHER" id="PTHR12161:SF44">
    <property type="entry name" value="REGULATOR OF VPS4 ACTIVITY IN THE MVB PATHWAY PROTEIN"/>
    <property type="match status" value="1"/>
</dbReference>
<name>A0ABU6X9W8_9FABA</name>